<dbReference type="AlphaFoldDB" id="A0A0A9DT51"/>
<protein>
    <submittedName>
        <fullName evidence="1">DnaJ subfamily B member 5</fullName>
    </submittedName>
</protein>
<organism evidence="1">
    <name type="scientific">Arundo donax</name>
    <name type="common">Giant reed</name>
    <name type="synonym">Donax arundinaceus</name>
    <dbReference type="NCBI Taxonomy" id="35708"/>
    <lineage>
        <taxon>Eukaryota</taxon>
        <taxon>Viridiplantae</taxon>
        <taxon>Streptophyta</taxon>
        <taxon>Embryophyta</taxon>
        <taxon>Tracheophyta</taxon>
        <taxon>Spermatophyta</taxon>
        <taxon>Magnoliopsida</taxon>
        <taxon>Liliopsida</taxon>
        <taxon>Poales</taxon>
        <taxon>Poaceae</taxon>
        <taxon>PACMAD clade</taxon>
        <taxon>Arundinoideae</taxon>
        <taxon>Arundineae</taxon>
        <taxon>Arundo</taxon>
    </lineage>
</organism>
<dbReference type="EMBL" id="GBRH01206161">
    <property type="protein sequence ID" value="JAD91734.1"/>
    <property type="molecule type" value="Transcribed_RNA"/>
</dbReference>
<reference evidence="1" key="1">
    <citation type="submission" date="2014-09" db="EMBL/GenBank/DDBJ databases">
        <authorList>
            <person name="Magalhaes I.L.F."/>
            <person name="Oliveira U."/>
            <person name="Santos F.R."/>
            <person name="Vidigal T.H.D.A."/>
            <person name="Brescovit A.D."/>
            <person name="Santos A.J."/>
        </authorList>
    </citation>
    <scope>NUCLEOTIDE SEQUENCE</scope>
    <source>
        <tissue evidence="1">Shoot tissue taken approximately 20 cm above the soil surface</tissue>
    </source>
</reference>
<reference evidence="1" key="2">
    <citation type="journal article" date="2015" name="Data Brief">
        <title>Shoot transcriptome of the giant reed, Arundo donax.</title>
        <authorList>
            <person name="Barrero R.A."/>
            <person name="Guerrero F.D."/>
            <person name="Moolhuijzen P."/>
            <person name="Goolsby J.A."/>
            <person name="Tidwell J."/>
            <person name="Bellgard S.E."/>
            <person name="Bellgard M.I."/>
        </authorList>
    </citation>
    <scope>NUCLEOTIDE SEQUENCE</scope>
    <source>
        <tissue evidence="1">Shoot tissue taken approximately 20 cm above the soil surface</tissue>
    </source>
</reference>
<name>A0A0A9DT51_ARUDO</name>
<evidence type="ECO:0000313" key="1">
    <source>
        <dbReference type="EMBL" id="JAD91734.1"/>
    </source>
</evidence>
<accession>A0A0A9DT51</accession>
<proteinExistence type="predicted"/>
<sequence>MMELIGTVRLRPSSVVRWTAYPVRASARGTFCVSTRSLPSRVNTGCGFSSMIKTRSAGMLFGAALPLSGKVILVPFFHPGFTSIVRISSNEVVLLEVEIISLETLIFLVVPLYSSSRLHGSLRSIACAFTARRPLPCLSAAGTKGELNISCCPPKGELNVSFCSWKPEPKIEEDGKSAPMPASLRMPLIAATPHDELMTFRTGCRGFLFSRRLRS</sequence>